<gene>
    <name evidence="1" type="ORF">SAMN05660330_03778</name>
</gene>
<dbReference type="Proteomes" id="UP000199073">
    <property type="component" value="Unassembled WGS sequence"/>
</dbReference>
<sequence>MTQSVYYFNVFSLIKVYKTKVLLRKFHFCSESAERDSESLAEITGPGERTLQHWYAGHELPEAIEIAAMGLILHVLNTHV</sequence>
<evidence type="ECO:0000313" key="2">
    <source>
        <dbReference type="Proteomes" id="UP000199073"/>
    </source>
</evidence>
<dbReference type="AlphaFoldDB" id="A0A1H0UYD8"/>
<name>A0A1H0UYD8_9BACT</name>
<proteinExistence type="predicted"/>
<organism evidence="1 2">
    <name type="scientific">Desulforhopalus singaporensis</name>
    <dbReference type="NCBI Taxonomy" id="91360"/>
    <lineage>
        <taxon>Bacteria</taxon>
        <taxon>Pseudomonadati</taxon>
        <taxon>Thermodesulfobacteriota</taxon>
        <taxon>Desulfobulbia</taxon>
        <taxon>Desulfobulbales</taxon>
        <taxon>Desulfocapsaceae</taxon>
        <taxon>Desulforhopalus</taxon>
    </lineage>
</organism>
<evidence type="ECO:0000313" key="1">
    <source>
        <dbReference type="EMBL" id="SDP71085.1"/>
    </source>
</evidence>
<keyword evidence="2" id="KW-1185">Reference proteome</keyword>
<reference evidence="1 2" key="1">
    <citation type="submission" date="2016-10" db="EMBL/GenBank/DDBJ databases">
        <authorList>
            <person name="de Groot N.N."/>
        </authorList>
    </citation>
    <scope>NUCLEOTIDE SEQUENCE [LARGE SCALE GENOMIC DNA]</scope>
    <source>
        <strain evidence="1 2">DSM 12130</strain>
    </source>
</reference>
<accession>A0A1H0UYD8</accession>
<protein>
    <submittedName>
        <fullName evidence="1">Uncharacterized protein</fullName>
    </submittedName>
</protein>
<dbReference type="EMBL" id="FNJI01000037">
    <property type="protein sequence ID" value="SDP71085.1"/>
    <property type="molecule type" value="Genomic_DNA"/>
</dbReference>